<protein>
    <recommendedName>
        <fullName evidence="4">serine-type D-Ala-D-Ala carboxypeptidase</fullName>
        <ecNumber evidence="4">3.4.16.4</ecNumber>
    </recommendedName>
</protein>
<dbReference type="STRING" id="937218.SAMN06297251_12943"/>
<accession>A0A1W2EQK7</accession>
<evidence type="ECO:0000256" key="4">
    <source>
        <dbReference type="ARBA" id="ARBA00012448"/>
    </source>
</evidence>
<evidence type="ECO:0000313" key="18">
    <source>
        <dbReference type="EMBL" id="SMD11418.1"/>
    </source>
</evidence>
<keyword evidence="10" id="KW-0573">Peptidoglycan synthesis</keyword>
<dbReference type="EC" id="3.4.16.4" evidence="4"/>
<evidence type="ECO:0000256" key="6">
    <source>
        <dbReference type="ARBA" id="ARBA00022670"/>
    </source>
</evidence>
<evidence type="ECO:0000256" key="10">
    <source>
        <dbReference type="ARBA" id="ARBA00022984"/>
    </source>
</evidence>
<dbReference type="EMBL" id="FWXR01000029">
    <property type="protein sequence ID" value="SMD11418.1"/>
    <property type="molecule type" value="Genomic_DNA"/>
</dbReference>
<keyword evidence="8" id="KW-0378">Hydrolase</keyword>
<proteinExistence type="inferred from homology"/>
<feature type="binding site" evidence="14">
    <location>
        <position position="234"/>
    </location>
    <ligand>
        <name>substrate</name>
    </ligand>
</feature>
<keyword evidence="5 18" id="KW-0121">Carboxypeptidase</keyword>
<comment type="similarity">
    <text evidence="3 15">Belongs to the peptidase S11 family.</text>
</comment>
<sequence>MPYSTPAFRSRQASARLSVLACLVLTVATWLPGSAFAFETTAPTAFMKDFGTGRVLYEKSADLKIEPASLAKLMTVAVIFDELAAGRITRDQTFEVSENAWRTGGANSGGSTMFLPLGSMVSVDDLIHGIIIQSGNDATIVAAEGIAGSVDAFADMMNAKAREIGLTHSQFGNSSGLPHPDSHVTMRDLVTLAEYLIRTYPEDYAIFSQEAFTFNGINQKNRNPLLGLGADGLKTGHTRAAGYGLVASAKANGRRIVFALSRMGSADERAREAKRMMNYGLQDFEEVSLVKAGETIASASVRGGVSDSVPLEASETVSLLVPTGSLADAEKIVTDNGPVEAPVAKGQRLGWLQIKSGDQTIRDIPLHAAEAVEQTSFLARIGGTIVDHLTWRSNETEE</sequence>
<dbReference type="Gene3D" id="3.40.710.10">
    <property type="entry name" value="DD-peptidase/beta-lactamase superfamily"/>
    <property type="match status" value="1"/>
</dbReference>
<dbReference type="PRINTS" id="PR00725">
    <property type="entry name" value="DADACBPTASE1"/>
</dbReference>
<evidence type="ECO:0000256" key="11">
    <source>
        <dbReference type="ARBA" id="ARBA00023316"/>
    </source>
</evidence>
<dbReference type="UniPathway" id="UPA00219"/>
<gene>
    <name evidence="18" type="ORF">SAMN06297251_12943</name>
</gene>
<dbReference type="GO" id="GO:0006508">
    <property type="term" value="P:proteolysis"/>
    <property type="evidence" value="ECO:0007669"/>
    <property type="project" value="UniProtKB-KW"/>
</dbReference>
<dbReference type="Pfam" id="PF07943">
    <property type="entry name" value="PBP5_C"/>
    <property type="match status" value="1"/>
</dbReference>
<feature type="active site" description="Acyl-ester intermediate" evidence="13">
    <location>
        <position position="69"/>
    </location>
</feature>
<evidence type="ECO:0000313" key="19">
    <source>
        <dbReference type="Proteomes" id="UP000192656"/>
    </source>
</evidence>
<evidence type="ECO:0000256" key="16">
    <source>
        <dbReference type="SAM" id="SignalP"/>
    </source>
</evidence>
<evidence type="ECO:0000256" key="3">
    <source>
        <dbReference type="ARBA" id="ARBA00007164"/>
    </source>
</evidence>
<feature type="chain" id="PRO_5013207195" description="serine-type D-Ala-D-Ala carboxypeptidase" evidence="16">
    <location>
        <begin position="38"/>
        <end position="398"/>
    </location>
</feature>
<name>A0A1W2EQK7_9HYPH</name>
<comment type="pathway">
    <text evidence="2">Cell wall biogenesis; peptidoglycan biosynthesis.</text>
</comment>
<dbReference type="SUPFAM" id="SSF69189">
    <property type="entry name" value="Penicillin-binding protein associated domain"/>
    <property type="match status" value="1"/>
</dbReference>
<dbReference type="RefSeq" id="WP_084412656.1">
    <property type="nucleotide sequence ID" value="NZ_FWXR01000029.1"/>
</dbReference>
<dbReference type="SMART" id="SM00936">
    <property type="entry name" value="PBP5_C"/>
    <property type="match status" value="1"/>
</dbReference>
<keyword evidence="9" id="KW-0133">Cell shape</keyword>
<dbReference type="InterPro" id="IPR012338">
    <property type="entry name" value="Beta-lactam/transpept-like"/>
</dbReference>
<dbReference type="GO" id="GO:0008360">
    <property type="term" value="P:regulation of cell shape"/>
    <property type="evidence" value="ECO:0007669"/>
    <property type="project" value="UniProtKB-KW"/>
</dbReference>
<dbReference type="InterPro" id="IPR018044">
    <property type="entry name" value="Peptidase_S11"/>
</dbReference>
<dbReference type="GO" id="GO:0071555">
    <property type="term" value="P:cell wall organization"/>
    <property type="evidence" value="ECO:0007669"/>
    <property type="project" value="UniProtKB-KW"/>
</dbReference>
<dbReference type="AlphaFoldDB" id="A0A1W2EQK7"/>
<evidence type="ECO:0000256" key="9">
    <source>
        <dbReference type="ARBA" id="ARBA00022960"/>
    </source>
</evidence>
<evidence type="ECO:0000259" key="17">
    <source>
        <dbReference type="SMART" id="SM00936"/>
    </source>
</evidence>
<keyword evidence="11" id="KW-0961">Cell wall biogenesis/degradation</keyword>
<dbReference type="InterPro" id="IPR012907">
    <property type="entry name" value="Peptidase_S11_C"/>
</dbReference>
<keyword evidence="19" id="KW-1185">Reference proteome</keyword>
<evidence type="ECO:0000256" key="7">
    <source>
        <dbReference type="ARBA" id="ARBA00022729"/>
    </source>
</evidence>
<dbReference type="GO" id="GO:0009002">
    <property type="term" value="F:serine-type D-Ala-D-Ala carboxypeptidase activity"/>
    <property type="evidence" value="ECO:0007669"/>
    <property type="project" value="UniProtKB-EC"/>
</dbReference>
<dbReference type="GO" id="GO:0009252">
    <property type="term" value="P:peptidoglycan biosynthetic process"/>
    <property type="evidence" value="ECO:0007669"/>
    <property type="project" value="UniProtKB-UniPathway"/>
</dbReference>
<comment type="function">
    <text evidence="1">Removes C-terminal D-alanyl residues from sugar-peptide cell wall precursors.</text>
</comment>
<evidence type="ECO:0000256" key="14">
    <source>
        <dbReference type="PIRSR" id="PIRSR618044-2"/>
    </source>
</evidence>
<dbReference type="PANTHER" id="PTHR21581">
    <property type="entry name" value="D-ALANYL-D-ALANINE CARBOXYPEPTIDASE"/>
    <property type="match status" value="1"/>
</dbReference>
<evidence type="ECO:0000256" key="15">
    <source>
        <dbReference type="RuleBase" id="RU004016"/>
    </source>
</evidence>
<comment type="catalytic activity">
    <reaction evidence="12">
        <text>Preferential cleavage: (Ac)2-L-Lys-D-Ala-|-D-Ala. Also transpeptidation of peptidyl-alanyl moieties that are N-acyl substituents of D-alanine.</text>
        <dbReference type="EC" id="3.4.16.4"/>
    </reaction>
</comment>
<dbReference type="PANTHER" id="PTHR21581:SF6">
    <property type="entry name" value="TRAFFICKING PROTEIN PARTICLE COMPLEX SUBUNIT 12"/>
    <property type="match status" value="1"/>
</dbReference>
<feature type="active site" description="Proton acceptor" evidence="13">
    <location>
        <position position="72"/>
    </location>
</feature>
<evidence type="ECO:0000256" key="12">
    <source>
        <dbReference type="ARBA" id="ARBA00034000"/>
    </source>
</evidence>
<feature type="active site" evidence="13">
    <location>
        <position position="134"/>
    </location>
</feature>
<feature type="domain" description="Peptidase S11 D-Ala-D-Ala carboxypeptidase A C-terminal" evidence="17">
    <location>
        <begin position="284"/>
        <end position="374"/>
    </location>
</feature>
<dbReference type="SUPFAM" id="SSF56601">
    <property type="entry name" value="beta-lactamase/transpeptidase-like"/>
    <property type="match status" value="1"/>
</dbReference>
<keyword evidence="7 16" id="KW-0732">Signal</keyword>
<dbReference type="InterPro" id="IPR037167">
    <property type="entry name" value="Peptidase_S11_C_sf"/>
</dbReference>
<dbReference type="Proteomes" id="UP000192656">
    <property type="component" value="Unassembled WGS sequence"/>
</dbReference>
<evidence type="ECO:0000256" key="2">
    <source>
        <dbReference type="ARBA" id="ARBA00004752"/>
    </source>
</evidence>
<evidence type="ECO:0000256" key="13">
    <source>
        <dbReference type="PIRSR" id="PIRSR618044-1"/>
    </source>
</evidence>
<evidence type="ECO:0000256" key="1">
    <source>
        <dbReference type="ARBA" id="ARBA00003217"/>
    </source>
</evidence>
<reference evidence="18 19" key="1">
    <citation type="submission" date="2017-04" db="EMBL/GenBank/DDBJ databases">
        <authorList>
            <person name="Afonso C.L."/>
            <person name="Miller P.J."/>
            <person name="Scott M.A."/>
            <person name="Spackman E."/>
            <person name="Goraichik I."/>
            <person name="Dimitrov K.M."/>
            <person name="Suarez D.L."/>
            <person name="Swayne D.E."/>
        </authorList>
    </citation>
    <scope>NUCLEOTIDE SEQUENCE [LARGE SCALE GENOMIC DNA]</scope>
    <source>
        <strain evidence="18 19">CGMCC 1.10972</strain>
    </source>
</reference>
<dbReference type="OrthoDB" id="7912889at2"/>
<keyword evidence="6" id="KW-0645">Protease</keyword>
<dbReference type="Pfam" id="PF00768">
    <property type="entry name" value="Peptidase_S11"/>
    <property type="match status" value="1"/>
</dbReference>
<feature type="signal peptide" evidence="16">
    <location>
        <begin position="1"/>
        <end position="37"/>
    </location>
</feature>
<evidence type="ECO:0000256" key="5">
    <source>
        <dbReference type="ARBA" id="ARBA00022645"/>
    </source>
</evidence>
<dbReference type="InterPro" id="IPR001967">
    <property type="entry name" value="Peptidase_S11_N"/>
</dbReference>
<dbReference type="InterPro" id="IPR015956">
    <property type="entry name" value="Peniciliin-bd_prot_C_sf"/>
</dbReference>
<evidence type="ECO:0000256" key="8">
    <source>
        <dbReference type="ARBA" id="ARBA00022801"/>
    </source>
</evidence>
<dbReference type="Gene3D" id="2.60.410.10">
    <property type="entry name" value="D-Ala-D-Ala carboxypeptidase, C-terminal domain"/>
    <property type="match status" value="1"/>
</dbReference>
<organism evidence="18 19">
    <name type="scientific">Fulvimarina manganoxydans</name>
    <dbReference type="NCBI Taxonomy" id="937218"/>
    <lineage>
        <taxon>Bacteria</taxon>
        <taxon>Pseudomonadati</taxon>
        <taxon>Pseudomonadota</taxon>
        <taxon>Alphaproteobacteria</taxon>
        <taxon>Hyphomicrobiales</taxon>
        <taxon>Aurantimonadaceae</taxon>
        <taxon>Fulvimarina</taxon>
    </lineage>
</organism>